<dbReference type="InterPro" id="IPR051678">
    <property type="entry name" value="AGP_Transferase"/>
</dbReference>
<evidence type="ECO:0000259" key="1">
    <source>
        <dbReference type="Pfam" id="PF01636"/>
    </source>
</evidence>
<evidence type="ECO:0000313" key="2">
    <source>
        <dbReference type="EMBL" id="KAK3370624.1"/>
    </source>
</evidence>
<accession>A0AAE0K698</accession>
<dbReference type="PANTHER" id="PTHR21310">
    <property type="entry name" value="AMINOGLYCOSIDE PHOSPHOTRANSFERASE-RELATED-RELATED"/>
    <property type="match status" value="1"/>
</dbReference>
<feature type="domain" description="Aminoglycoside phosphotransferase" evidence="1">
    <location>
        <begin position="79"/>
        <end position="250"/>
    </location>
</feature>
<organism evidence="2 3">
    <name type="scientific">Podospora didyma</name>
    <dbReference type="NCBI Taxonomy" id="330526"/>
    <lineage>
        <taxon>Eukaryota</taxon>
        <taxon>Fungi</taxon>
        <taxon>Dikarya</taxon>
        <taxon>Ascomycota</taxon>
        <taxon>Pezizomycotina</taxon>
        <taxon>Sordariomycetes</taxon>
        <taxon>Sordariomycetidae</taxon>
        <taxon>Sordariales</taxon>
        <taxon>Podosporaceae</taxon>
        <taxon>Podospora</taxon>
    </lineage>
</organism>
<proteinExistence type="predicted"/>
<evidence type="ECO:0000313" key="3">
    <source>
        <dbReference type="Proteomes" id="UP001285441"/>
    </source>
</evidence>
<gene>
    <name evidence="2" type="ORF">B0H63DRAFT_504076</name>
</gene>
<dbReference type="Gene3D" id="3.30.200.20">
    <property type="entry name" value="Phosphorylase Kinase, domain 1"/>
    <property type="match status" value="1"/>
</dbReference>
<reference evidence="2" key="1">
    <citation type="journal article" date="2023" name="Mol. Phylogenet. Evol.">
        <title>Genome-scale phylogeny and comparative genomics of the fungal order Sordariales.</title>
        <authorList>
            <person name="Hensen N."/>
            <person name="Bonometti L."/>
            <person name="Westerberg I."/>
            <person name="Brannstrom I.O."/>
            <person name="Guillou S."/>
            <person name="Cros-Aarteil S."/>
            <person name="Calhoun S."/>
            <person name="Haridas S."/>
            <person name="Kuo A."/>
            <person name="Mondo S."/>
            <person name="Pangilinan J."/>
            <person name="Riley R."/>
            <person name="LaButti K."/>
            <person name="Andreopoulos B."/>
            <person name="Lipzen A."/>
            <person name="Chen C."/>
            <person name="Yan M."/>
            <person name="Daum C."/>
            <person name="Ng V."/>
            <person name="Clum A."/>
            <person name="Steindorff A."/>
            <person name="Ohm R.A."/>
            <person name="Martin F."/>
            <person name="Silar P."/>
            <person name="Natvig D.O."/>
            <person name="Lalanne C."/>
            <person name="Gautier V."/>
            <person name="Ament-Velasquez S.L."/>
            <person name="Kruys A."/>
            <person name="Hutchinson M.I."/>
            <person name="Powell A.J."/>
            <person name="Barry K."/>
            <person name="Miller A.N."/>
            <person name="Grigoriev I.V."/>
            <person name="Debuchy R."/>
            <person name="Gladieux P."/>
            <person name="Hiltunen Thoren M."/>
            <person name="Johannesson H."/>
        </authorList>
    </citation>
    <scope>NUCLEOTIDE SEQUENCE</scope>
    <source>
        <strain evidence="2">CBS 232.78</strain>
    </source>
</reference>
<name>A0AAE0K698_9PEZI</name>
<dbReference type="PANTHER" id="PTHR21310:SF15">
    <property type="entry name" value="AMINOGLYCOSIDE PHOSPHOTRANSFERASE DOMAIN-CONTAINING PROTEIN"/>
    <property type="match status" value="1"/>
</dbReference>
<reference evidence="2" key="2">
    <citation type="submission" date="2023-06" db="EMBL/GenBank/DDBJ databases">
        <authorList>
            <consortium name="Lawrence Berkeley National Laboratory"/>
            <person name="Haridas S."/>
            <person name="Hensen N."/>
            <person name="Bonometti L."/>
            <person name="Westerberg I."/>
            <person name="Brannstrom I.O."/>
            <person name="Guillou S."/>
            <person name="Cros-Aarteil S."/>
            <person name="Calhoun S."/>
            <person name="Kuo A."/>
            <person name="Mondo S."/>
            <person name="Pangilinan J."/>
            <person name="Riley R."/>
            <person name="LaButti K."/>
            <person name="Andreopoulos B."/>
            <person name="Lipzen A."/>
            <person name="Chen C."/>
            <person name="Yanf M."/>
            <person name="Daum C."/>
            <person name="Ng V."/>
            <person name="Clum A."/>
            <person name="Steindorff A."/>
            <person name="Ohm R."/>
            <person name="Martin F."/>
            <person name="Silar P."/>
            <person name="Natvig D."/>
            <person name="Lalanne C."/>
            <person name="Gautier V."/>
            <person name="Ament-velasquez S.L."/>
            <person name="Kruys A."/>
            <person name="Hutchinson M.I."/>
            <person name="Powell A.J."/>
            <person name="Barry K."/>
            <person name="Miller A.N."/>
            <person name="Grigoriev I.V."/>
            <person name="Debuchy R."/>
            <person name="Gladieux P."/>
            <person name="Thoren M.H."/>
            <person name="Johannesson H."/>
        </authorList>
    </citation>
    <scope>NUCLEOTIDE SEQUENCE</scope>
    <source>
        <strain evidence="2">CBS 232.78</strain>
    </source>
</reference>
<sequence>MSTLHDQPADPISVLNWKTADISRVTSLPINWSALKNRALESQRAQWKESSTPPPFSTCAFLPHHNVGGLHFFRLLEFDDGERWVARIQLHGGTQESSERLVHEVDTLFLIRERTHIPVPRVFGYETEPSNRVSLPYFLMEFVPGSTAMDAFGGWDVHRGEIPRQHKDFFCQQVAKIQPRLGSARQVPMLEEQLKAHLPKGLETELRSSIQDFPSRLAEVASHVSFNEGPFPLYHTDFPHRNIIIHTDCKILREVVEFPLFLSTTPTPPPMDAPWNYDEAGADRDDYVLLAREAEGELGLDHRLSATLEDRNMQNLAGALKLFVDPGKIGFYCRMLEKFPANADIVSHDSTEVIRAQG</sequence>
<dbReference type="InterPro" id="IPR011009">
    <property type="entry name" value="Kinase-like_dom_sf"/>
</dbReference>
<protein>
    <recommendedName>
        <fullName evidence="1">Aminoglycoside phosphotransferase domain-containing protein</fullName>
    </recommendedName>
</protein>
<keyword evidence="3" id="KW-1185">Reference proteome</keyword>
<comment type="caution">
    <text evidence="2">The sequence shown here is derived from an EMBL/GenBank/DDBJ whole genome shotgun (WGS) entry which is preliminary data.</text>
</comment>
<dbReference type="AlphaFoldDB" id="A0AAE0K698"/>
<dbReference type="EMBL" id="JAULSW010000009">
    <property type="protein sequence ID" value="KAK3370624.1"/>
    <property type="molecule type" value="Genomic_DNA"/>
</dbReference>
<dbReference type="SUPFAM" id="SSF56112">
    <property type="entry name" value="Protein kinase-like (PK-like)"/>
    <property type="match status" value="1"/>
</dbReference>
<dbReference type="InterPro" id="IPR002575">
    <property type="entry name" value="Aminoglycoside_PTrfase"/>
</dbReference>
<dbReference type="Proteomes" id="UP001285441">
    <property type="component" value="Unassembled WGS sequence"/>
</dbReference>
<dbReference type="Pfam" id="PF01636">
    <property type="entry name" value="APH"/>
    <property type="match status" value="1"/>
</dbReference>